<evidence type="ECO:0000256" key="1">
    <source>
        <dbReference type="SAM" id="MobiDB-lite"/>
    </source>
</evidence>
<sequence length="133" mass="13674">MRTLPPVSAVASDTAVRFSPDTLHLSPLSESVRGTAVIGADSSKSPQRSVLSGSGHYADVRPMVHSSSRMGTVTGSGGDHDAFGPGAAAAGLAPERRRLEQRGLTAAVISTIQGSSIHRGVICILVGCFYALM</sequence>
<name>A0AAD7RRT1_9TELE</name>
<gene>
    <name evidence="2" type="ORF">AAFF_G00122480</name>
</gene>
<reference evidence="2" key="1">
    <citation type="journal article" date="2023" name="Science">
        <title>Genome structures resolve the early diversification of teleost fishes.</title>
        <authorList>
            <person name="Parey E."/>
            <person name="Louis A."/>
            <person name="Montfort J."/>
            <person name="Bouchez O."/>
            <person name="Roques C."/>
            <person name="Iampietro C."/>
            <person name="Lluch J."/>
            <person name="Castinel A."/>
            <person name="Donnadieu C."/>
            <person name="Desvignes T."/>
            <person name="Floi Bucao C."/>
            <person name="Jouanno E."/>
            <person name="Wen M."/>
            <person name="Mejri S."/>
            <person name="Dirks R."/>
            <person name="Jansen H."/>
            <person name="Henkel C."/>
            <person name="Chen W.J."/>
            <person name="Zahm M."/>
            <person name="Cabau C."/>
            <person name="Klopp C."/>
            <person name="Thompson A.W."/>
            <person name="Robinson-Rechavi M."/>
            <person name="Braasch I."/>
            <person name="Lecointre G."/>
            <person name="Bobe J."/>
            <person name="Postlethwait J.H."/>
            <person name="Berthelot C."/>
            <person name="Roest Crollius H."/>
            <person name="Guiguen Y."/>
        </authorList>
    </citation>
    <scope>NUCLEOTIDE SEQUENCE</scope>
    <source>
        <strain evidence="2">NC1722</strain>
    </source>
</reference>
<accession>A0AAD7RRT1</accession>
<proteinExistence type="predicted"/>
<keyword evidence="3" id="KW-1185">Reference proteome</keyword>
<feature type="region of interest" description="Disordered" evidence="1">
    <location>
        <begin position="67"/>
        <end position="88"/>
    </location>
</feature>
<dbReference type="EMBL" id="JAINUG010000185">
    <property type="protein sequence ID" value="KAJ8389228.1"/>
    <property type="molecule type" value="Genomic_DNA"/>
</dbReference>
<protein>
    <submittedName>
        <fullName evidence="2">Uncharacterized protein</fullName>
    </submittedName>
</protein>
<evidence type="ECO:0000313" key="3">
    <source>
        <dbReference type="Proteomes" id="UP001221898"/>
    </source>
</evidence>
<organism evidence="2 3">
    <name type="scientific">Aldrovandia affinis</name>
    <dbReference type="NCBI Taxonomy" id="143900"/>
    <lineage>
        <taxon>Eukaryota</taxon>
        <taxon>Metazoa</taxon>
        <taxon>Chordata</taxon>
        <taxon>Craniata</taxon>
        <taxon>Vertebrata</taxon>
        <taxon>Euteleostomi</taxon>
        <taxon>Actinopterygii</taxon>
        <taxon>Neopterygii</taxon>
        <taxon>Teleostei</taxon>
        <taxon>Notacanthiformes</taxon>
        <taxon>Halosauridae</taxon>
        <taxon>Aldrovandia</taxon>
    </lineage>
</organism>
<evidence type="ECO:0000313" key="2">
    <source>
        <dbReference type="EMBL" id="KAJ8389228.1"/>
    </source>
</evidence>
<dbReference type="Proteomes" id="UP001221898">
    <property type="component" value="Unassembled WGS sequence"/>
</dbReference>
<comment type="caution">
    <text evidence="2">The sequence shown here is derived from an EMBL/GenBank/DDBJ whole genome shotgun (WGS) entry which is preliminary data.</text>
</comment>
<dbReference type="AlphaFoldDB" id="A0AAD7RRT1"/>